<dbReference type="Gene3D" id="2.60.40.790">
    <property type="match status" value="1"/>
</dbReference>
<dbReference type="RefSeq" id="WP_024858044.1">
    <property type="nucleotide sequence ID" value="NZ_JEOB01000002.1"/>
</dbReference>
<comment type="caution">
    <text evidence="4">The sequence shown here is derived from an EMBL/GenBank/DDBJ whole genome shotgun (WGS) entry which is preliminary data.</text>
</comment>
<evidence type="ECO:0000256" key="1">
    <source>
        <dbReference type="PROSITE-ProRule" id="PRU00285"/>
    </source>
</evidence>
<dbReference type="CDD" id="cd06471">
    <property type="entry name" value="ACD_LpsHSP_like"/>
    <property type="match status" value="1"/>
</dbReference>
<dbReference type="PANTHER" id="PTHR11527">
    <property type="entry name" value="HEAT-SHOCK PROTEIN 20 FAMILY MEMBER"/>
    <property type="match status" value="1"/>
</dbReference>
<gene>
    <name evidence="4" type="ORF">RASY3_04485</name>
</gene>
<name>A0A011UF28_RUMAL</name>
<dbReference type="Proteomes" id="UP000021369">
    <property type="component" value="Unassembled WGS sequence"/>
</dbReference>
<dbReference type="InterPro" id="IPR008978">
    <property type="entry name" value="HSP20-like_chaperone"/>
</dbReference>
<keyword evidence="5" id="KW-1185">Reference proteome</keyword>
<evidence type="ECO:0000313" key="5">
    <source>
        <dbReference type="Proteomes" id="UP000021369"/>
    </source>
</evidence>
<accession>A0A011UF28</accession>
<evidence type="ECO:0000313" key="4">
    <source>
        <dbReference type="EMBL" id="EXM39239.1"/>
    </source>
</evidence>
<dbReference type="InterPro" id="IPR031107">
    <property type="entry name" value="Small_HSP"/>
</dbReference>
<dbReference type="Pfam" id="PF00011">
    <property type="entry name" value="HSP20"/>
    <property type="match status" value="1"/>
</dbReference>
<dbReference type="InterPro" id="IPR002068">
    <property type="entry name" value="A-crystallin/Hsp20_dom"/>
</dbReference>
<dbReference type="SUPFAM" id="SSF49764">
    <property type="entry name" value="HSP20-like chaperones"/>
    <property type="match status" value="1"/>
</dbReference>
<evidence type="ECO:0000259" key="3">
    <source>
        <dbReference type="PROSITE" id="PS01031"/>
    </source>
</evidence>
<dbReference type="EMBL" id="JEOB01000002">
    <property type="protein sequence ID" value="EXM39239.1"/>
    <property type="molecule type" value="Genomic_DNA"/>
</dbReference>
<comment type="similarity">
    <text evidence="1 2">Belongs to the small heat shock protein (HSP20) family.</text>
</comment>
<dbReference type="PATRIC" id="fig|1341156.4.peg.861"/>
<organism evidence="4 5">
    <name type="scientific">Ruminococcus albus SY3</name>
    <dbReference type="NCBI Taxonomy" id="1341156"/>
    <lineage>
        <taxon>Bacteria</taxon>
        <taxon>Bacillati</taxon>
        <taxon>Bacillota</taxon>
        <taxon>Clostridia</taxon>
        <taxon>Eubacteriales</taxon>
        <taxon>Oscillospiraceae</taxon>
        <taxon>Ruminococcus</taxon>
    </lineage>
</organism>
<dbReference type="PROSITE" id="PS01031">
    <property type="entry name" value="SHSP"/>
    <property type="match status" value="1"/>
</dbReference>
<evidence type="ECO:0000256" key="2">
    <source>
        <dbReference type="RuleBase" id="RU003616"/>
    </source>
</evidence>
<dbReference type="OrthoDB" id="9811615at2"/>
<dbReference type="AlphaFoldDB" id="A0A011UF28"/>
<proteinExistence type="inferred from homology"/>
<reference evidence="4 5" key="1">
    <citation type="submission" date="2013-06" db="EMBL/GenBank/DDBJ databases">
        <title>Rumen cellulosomics: divergent fiber-degrading strategies revealed by comparative genome-wide analysis of six Ruminococcal strains.</title>
        <authorList>
            <person name="Dassa B."/>
            <person name="Borovok I."/>
            <person name="Lamed R."/>
            <person name="Flint H."/>
            <person name="Yeoman C.J."/>
            <person name="White B."/>
            <person name="Bayer E.A."/>
        </authorList>
    </citation>
    <scope>NUCLEOTIDE SEQUENCE [LARGE SCALE GENOMIC DNA]</scope>
    <source>
        <strain evidence="4 5">SY3</strain>
    </source>
</reference>
<protein>
    <submittedName>
        <fullName evidence="4">Heat-shock protein Hsp20</fullName>
    </submittedName>
</protein>
<sequence>MLLPSIFGNDVFDDMMSFPRFDDFGDIDRKLYGKHADRVMKTDVREHDDSFEVDIDLPGFTKDEIEINLRSGYLTVSAAKGLDKDNKDPQGKLIRQERYAGAMQRSYYVGKELTEEDIKAKFENGVLSLYVPKKEPQKALPETKRIAIE</sequence>
<feature type="domain" description="SHSP" evidence="3">
    <location>
        <begin position="33"/>
        <end position="149"/>
    </location>
</feature>